<accession>A0A455T224</accession>
<organism evidence="1">
    <name type="scientific">Thermogemmatispora argillosa</name>
    <dbReference type="NCBI Taxonomy" id="2045280"/>
    <lineage>
        <taxon>Bacteria</taxon>
        <taxon>Bacillati</taxon>
        <taxon>Chloroflexota</taxon>
        <taxon>Ktedonobacteria</taxon>
        <taxon>Thermogemmatisporales</taxon>
        <taxon>Thermogemmatisporaceae</taxon>
        <taxon>Thermogemmatispora</taxon>
    </lineage>
</organism>
<sequence length="66" mass="7726">MEEQQLCYLVHRLYNDEDFRQACLNDLKSVASSEHIEPLVLNVLEKLIPHLALGTSLGPPMWWWHP</sequence>
<gene>
    <name evidence="1" type="ORF">KTA_07240</name>
</gene>
<evidence type="ECO:0000313" key="1">
    <source>
        <dbReference type="EMBL" id="BBH92525.1"/>
    </source>
</evidence>
<dbReference type="EMBL" id="AP019377">
    <property type="protein sequence ID" value="BBH92525.1"/>
    <property type="molecule type" value="Genomic_DNA"/>
</dbReference>
<reference evidence="1" key="1">
    <citation type="submission" date="2018-12" db="EMBL/GenBank/DDBJ databases">
        <title>Novel natural products biosynthetic potential of the class Ktedonobacteria.</title>
        <authorList>
            <person name="Zheng Y."/>
            <person name="Saitou A."/>
            <person name="Wang C.M."/>
            <person name="Toyoda A."/>
            <person name="Minakuchi Y."/>
            <person name="Sekiguchi Y."/>
            <person name="Ueda K."/>
            <person name="Takano H."/>
            <person name="Sakai Y."/>
            <person name="Yokota A."/>
            <person name="Yabe S."/>
        </authorList>
    </citation>
    <scope>NUCLEOTIDE SEQUENCE</scope>
    <source>
        <strain evidence="1">A3-2</strain>
    </source>
</reference>
<dbReference type="AlphaFoldDB" id="A0A455T224"/>
<proteinExistence type="predicted"/>
<name>A0A455T224_9CHLR</name>
<protein>
    <submittedName>
        <fullName evidence="1">Uncharacterized protein</fullName>
    </submittedName>
</protein>